<dbReference type="GO" id="GO:0006559">
    <property type="term" value="P:L-phenylalanine catabolic process"/>
    <property type="evidence" value="ECO:0007669"/>
    <property type="project" value="TreeGrafter"/>
</dbReference>
<dbReference type="GO" id="GO:0016034">
    <property type="term" value="F:maleylacetoacetate isomerase activity"/>
    <property type="evidence" value="ECO:0007669"/>
    <property type="project" value="TreeGrafter"/>
</dbReference>
<proteinExistence type="predicted"/>
<accession>A0A239C1K5</accession>
<name>A0A239C1K5_9RHOB</name>
<dbReference type="PANTHER" id="PTHR42673">
    <property type="entry name" value="MALEYLACETOACETATE ISOMERASE"/>
    <property type="match status" value="1"/>
</dbReference>
<dbReference type="RefSeq" id="WP_089276600.1">
    <property type="nucleotide sequence ID" value="NZ_FZON01000005.1"/>
</dbReference>
<protein>
    <submittedName>
        <fullName evidence="2">Glutathione S-transferase</fullName>
    </submittedName>
</protein>
<dbReference type="GO" id="GO:0004364">
    <property type="term" value="F:glutathione transferase activity"/>
    <property type="evidence" value="ECO:0007669"/>
    <property type="project" value="TreeGrafter"/>
</dbReference>
<organism evidence="2 3">
    <name type="scientific">Antarctobacter heliothermus</name>
    <dbReference type="NCBI Taxonomy" id="74033"/>
    <lineage>
        <taxon>Bacteria</taxon>
        <taxon>Pseudomonadati</taxon>
        <taxon>Pseudomonadota</taxon>
        <taxon>Alphaproteobacteria</taxon>
        <taxon>Rhodobacterales</taxon>
        <taxon>Roseobacteraceae</taxon>
        <taxon>Antarctobacter</taxon>
    </lineage>
</organism>
<sequence length="293" mass="32280">MAQKLFLGDYSYSSWSLRAWLLFRRFDIPVGIELIDFMKAGVAEQMAAMVPTRTVPTLVTEEGTVIWDSLAIAEELNDRHPEASLWPADPALRALSRGLASEMHSSFGTLRELCPMNLRAAYAETPVPDGLQADLARLEVLWTHALDVSGGPWLCGEYSVADAFYAPVSARIAGYALPVSDRLRAYVDAHLADPAFRRWRAMGLARGATLPWYDRDYAKVPWPGPAPRIARPVDTGTAENTACPYSGDPVTHLMETEGRVFGFCNAFCRDKTVNDPDAWPQFVALRDGTGAVS</sequence>
<dbReference type="PROSITE" id="PS50404">
    <property type="entry name" value="GST_NTER"/>
    <property type="match status" value="1"/>
</dbReference>
<dbReference type="Gene3D" id="1.20.1050.10">
    <property type="match status" value="1"/>
</dbReference>
<dbReference type="SUPFAM" id="SSF52833">
    <property type="entry name" value="Thioredoxin-like"/>
    <property type="match status" value="1"/>
</dbReference>
<dbReference type="GO" id="GO:0006749">
    <property type="term" value="P:glutathione metabolic process"/>
    <property type="evidence" value="ECO:0007669"/>
    <property type="project" value="TreeGrafter"/>
</dbReference>
<feature type="domain" description="GST N-terminal" evidence="1">
    <location>
        <begin position="3"/>
        <end position="84"/>
    </location>
</feature>
<dbReference type="Proteomes" id="UP000198440">
    <property type="component" value="Unassembled WGS sequence"/>
</dbReference>
<evidence type="ECO:0000313" key="2">
    <source>
        <dbReference type="EMBL" id="SNS14185.1"/>
    </source>
</evidence>
<keyword evidence="2" id="KW-0808">Transferase</keyword>
<reference evidence="2 3" key="1">
    <citation type="submission" date="2017-06" db="EMBL/GenBank/DDBJ databases">
        <authorList>
            <person name="Kim H.J."/>
            <person name="Triplett B.A."/>
        </authorList>
    </citation>
    <scope>NUCLEOTIDE SEQUENCE [LARGE SCALE GENOMIC DNA]</scope>
    <source>
        <strain evidence="2 3">DSM 11445</strain>
    </source>
</reference>
<dbReference type="CDD" id="cd03194">
    <property type="entry name" value="GST_C_3"/>
    <property type="match status" value="1"/>
</dbReference>
<dbReference type="EMBL" id="FZON01000005">
    <property type="protein sequence ID" value="SNS14185.1"/>
    <property type="molecule type" value="Genomic_DNA"/>
</dbReference>
<dbReference type="InterPro" id="IPR036282">
    <property type="entry name" value="Glutathione-S-Trfase_C_sf"/>
</dbReference>
<dbReference type="AlphaFoldDB" id="A0A239C1K5"/>
<evidence type="ECO:0000313" key="3">
    <source>
        <dbReference type="Proteomes" id="UP000198440"/>
    </source>
</evidence>
<dbReference type="Pfam" id="PF13409">
    <property type="entry name" value="GST_N_2"/>
    <property type="match status" value="1"/>
</dbReference>
<dbReference type="PANTHER" id="PTHR42673:SF4">
    <property type="entry name" value="MALEYLACETOACETATE ISOMERASE"/>
    <property type="match status" value="1"/>
</dbReference>
<gene>
    <name evidence="2" type="ORF">SAMN04488078_100572</name>
</gene>
<dbReference type="InterPro" id="IPR004045">
    <property type="entry name" value="Glutathione_S-Trfase_N"/>
</dbReference>
<dbReference type="SUPFAM" id="SSF47616">
    <property type="entry name" value="GST C-terminal domain-like"/>
    <property type="match status" value="1"/>
</dbReference>
<dbReference type="InterPro" id="IPR036249">
    <property type="entry name" value="Thioredoxin-like_sf"/>
</dbReference>
<dbReference type="OrthoDB" id="9799538at2"/>
<evidence type="ECO:0000259" key="1">
    <source>
        <dbReference type="PROSITE" id="PS50404"/>
    </source>
</evidence>
<dbReference type="Gene3D" id="3.40.30.10">
    <property type="entry name" value="Glutaredoxin"/>
    <property type="match status" value="1"/>
</dbReference>